<organism evidence="2 3">
    <name type="scientific">Arthrobacter burdickii</name>
    <dbReference type="NCBI Taxonomy" id="3035920"/>
    <lineage>
        <taxon>Bacteria</taxon>
        <taxon>Bacillati</taxon>
        <taxon>Actinomycetota</taxon>
        <taxon>Actinomycetes</taxon>
        <taxon>Micrococcales</taxon>
        <taxon>Micrococcaceae</taxon>
        <taxon>Arthrobacter</taxon>
    </lineage>
</organism>
<gene>
    <name evidence="2" type="ORF">P5G52_14990</name>
</gene>
<dbReference type="Pfam" id="PF10604">
    <property type="entry name" value="Polyketide_cyc2"/>
    <property type="match status" value="1"/>
</dbReference>
<protein>
    <submittedName>
        <fullName evidence="2">SRPBCC family protein</fullName>
    </submittedName>
</protein>
<dbReference type="Proteomes" id="UP001174209">
    <property type="component" value="Unassembled WGS sequence"/>
</dbReference>
<proteinExistence type="predicted"/>
<name>A0ABT8K406_9MICC</name>
<dbReference type="EMBL" id="JAROCG010000002">
    <property type="protein sequence ID" value="MDN4612171.1"/>
    <property type="molecule type" value="Genomic_DNA"/>
</dbReference>
<dbReference type="InterPro" id="IPR023393">
    <property type="entry name" value="START-like_dom_sf"/>
</dbReference>
<sequence length="157" mass="17840">MTRRTPGPDSAYLISRERLIDAPAARIFEVLATPALHSVIDGSGTVRGEQPNGPSRLSPGAKFGMDMKLGSRYRILNHVVEFEEGRRIAWRHFSAHVWRYTLEPRGDGTLVREEWDGRAVPWRFVFRLTGFTRRHPASIEATLAKLEDYVLREPDAA</sequence>
<feature type="region of interest" description="Disordered" evidence="1">
    <location>
        <begin position="42"/>
        <end position="61"/>
    </location>
</feature>
<comment type="caution">
    <text evidence="2">The sequence shown here is derived from an EMBL/GenBank/DDBJ whole genome shotgun (WGS) entry which is preliminary data.</text>
</comment>
<reference evidence="2" key="1">
    <citation type="submission" date="2023-06" db="EMBL/GenBank/DDBJ databases">
        <title>MT1 and MT2 Draft Genomes of Novel Species.</title>
        <authorList>
            <person name="Venkateswaran K."/>
        </authorList>
    </citation>
    <scope>NUCLEOTIDE SEQUENCE</scope>
    <source>
        <strain evidence="2">IIF3SC-B10</strain>
    </source>
</reference>
<evidence type="ECO:0000313" key="2">
    <source>
        <dbReference type="EMBL" id="MDN4612171.1"/>
    </source>
</evidence>
<dbReference type="InterPro" id="IPR019587">
    <property type="entry name" value="Polyketide_cyclase/dehydratase"/>
</dbReference>
<evidence type="ECO:0000256" key="1">
    <source>
        <dbReference type="SAM" id="MobiDB-lite"/>
    </source>
</evidence>
<accession>A0ABT8K406</accession>
<dbReference type="Gene3D" id="3.30.530.20">
    <property type="match status" value="1"/>
</dbReference>
<dbReference type="SUPFAM" id="SSF55961">
    <property type="entry name" value="Bet v1-like"/>
    <property type="match status" value="1"/>
</dbReference>
<evidence type="ECO:0000313" key="3">
    <source>
        <dbReference type="Proteomes" id="UP001174209"/>
    </source>
</evidence>
<keyword evidence="3" id="KW-1185">Reference proteome</keyword>
<dbReference type="RefSeq" id="WP_301228976.1">
    <property type="nucleotide sequence ID" value="NZ_JAROCG010000002.1"/>
</dbReference>